<gene>
    <name evidence="2" type="ORF">GIL414_LOCUS81936</name>
</gene>
<keyword evidence="1" id="KW-0812">Transmembrane</keyword>
<accession>A0A8S3JAY2</accession>
<name>A0A8S3JAY2_9BILA</name>
<reference evidence="2" key="1">
    <citation type="submission" date="2021-02" db="EMBL/GenBank/DDBJ databases">
        <authorList>
            <person name="Nowell W R."/>
        </authorList>
    </citation>
    <scope>NUCLEOTIDE SEQUENCE</scope>
</reference>
<keyword evidence="1" id="KW-0472">Membrane</keyword>
<feature type="transmembrane region" description="Helical" evidence="1">
    <location>
        <begin position="201"/>
        <end position="221"/>
    </location>
</feature>
<organism evidence="2 3">
    <name type="scientific">Rotaria magnacalcarata</name>
    <dbReference type="NCBI Taxonomy" id="392030"/>
    <lineage>
        <taxon>Eukaryota</taxon>
        <taxon>Metazoa</taxon>
        <taxon>Spiralia</taxon>
        <taxon>Gnathifera</taxon>
        <taxon>Rotifera</taxon>
        <taxon>Eurotatoria</taxon>
        <taxon>Bdelloidea</taxon>
        <taxon>Philodinida</taxon>
        <taxon>Philodinidae</taxon>
        <taxon>Rotaria</taxon>
    </lineage>
</organism>
<comment type="caution">
    <text evidence="2">The sequence shown here is derived from an EMBL/GenBank/DDBJ whole genome shotgun (WGS) entry which is preliminary data.</text>
</comment>
<dbReference type="EMBL" id="CAJOBJ010358778">
    <property type="protein sequence ID" value="CAF5216551.1"/>
    <property type="molecule type" value="Genomic_DNA"/>
</dbReference>
<feature type="non-terminal residue" evidence="2">
    <location>
        <position position="1"/>
    </location>
</feature>
<evidence type="ECO:0000313" key="3">
    <source>
        <dbReference type="Proteomes" id="UP000681720"/>
    </source>
</evidence>
<feature type="non-terminal residue" evidence="2">
    <location>
        <position position="234"/>
    </location>
</feature>
<dbReference type="AlphaFoldDB" id="A0A8S3JAY2"/>
<dbReference type="Proteomes" id="UP000681720">
    <property type="component" value="Unassembled WGS sequence"/>
</dbReference>
<sequence length="234" mass="27387">YHQQIPQSTNSIQKVTEYHQQTPQLINKTQNTTEYYQQTPRSRNTTQNATEFYQQTPQSRNKTQNITEYYQNAPQFTNKTQKVTKTIKQIHESSDDELNKTPVKQLRSNYQKSKAQQHMDSGIEYDHISSPPSTSSSTIFNQALINNNKKLLFPSVSSNSSQNESTLTHRVHSLKTKPMSSDNMHKSDVANSYWDRLKRMWFRALLLGLFLLFLLFLIYFFRLDACSRSTMIRT</sequence>
<evidence type="ECO:0000313" key="2">
    <source>
        <dbReference type="EMBL" id="CAF5216551.1"/>
    </source>
</evidence>
<protein>
    <submittedName>
        <fullName evidence="2">Uncharacterized protein</fullName>
    </submittedName>
</protein>
<proteinExistence type="predicted"/>
<evidence type="ECO:0000256" key="1">
    <source>
        <dbReference type="SAM" id="Phobius"/>
    </source>
</evidence>
<keyword evidence="1" id="KW-1133">Transmembrane helix</keyword>